<keyword evidence="5" id="KW-0132">Cell division</keyword>
<feature type="signal peptide" evidence="5">
    <location>
        <begin position="1"/>
        <end position="22"/>
    </location>
</feature>
<dbReference type="SUPFAM" id="SSF52964">
    <property type="entry name" value="TolB, N-terminal domain"/>
    <property type="match status" value="1"/>
</dbReference>
<evidence type="ECO:0000256" key="1">
    <source>
        <dbReference type="ARBA" id="ARBA00004418"/>
    </source>
</evidence>
<feature type="chain" id="PRO_5044915798" description="Tol-Pal system protein TolB" evidence="5">
    <location>
        <begin position="23"/>
        <end position="435"/>
    </location>
</feature>
<dbReference type="PANTHER" id="PTHR36842:SF1">
    <property type="entry name" value="PROTEIN TOLB"/>
    <property type="match status" value="1"/>
</dbReference>
<dbReference type="RefSeq" id="WP_379910826.1">
    <property type="nucleotide sequence ID" value="NZ_JBHSWE010000001.1"/>
</dbReference>
<dbReference type="Gene3D" id="2.120.10.30">
    <property type="entry name" value="TolB, C-terminal domain"/>
    <property type="match status" value="1"/>
</dbReference>
<keyword evidence="3 5" id="KW-0732">Signal</keyword>
<dbReference type="PANTHER" id="PTHR36842">
    <property type="entry name" value="PROTEIN TOLB HOMOLOG"/>
    <property type="match status" value="1"/>
</dbReference>
<dbReference type="Pfam" id="PF04052">
    <property type="entry name" value="TolB_N"/>
    <property type="match status" value="1"/>
</dbReference>
<dbReference type="SUPFAM" id="SSF69304">
    <property type="entry name" value="Tricorn protease N-terminal domain"/>
    <property type="match status" value="1"/>
</dbReference>
<keyword evidence="4 5" id="KW-0574">Periplasm</keyword>
<dbReference type="HAMAP" id="MF_00671">
    <property type="entry name" value="TolB"/>
    <property type="match status" value="1"/>
</dbReference>
<dbReference type="InterPro" id="IPR011659">
    <property type="entry name" value="WD40"/>
</dbReference>
<comment type="caution">
    <text evidence="7">The sequence shown here is derived from an EMBL/GenBank/DDBJ whole genome shotgun (WGS) entry which is preliminary data.</text>
</comment>
<dbReference type="InterPro" id="IPR011042">
    <property type="entry name" value="6-blade_b-propeller_TolB-like"/>
</dbReference>
<comment type="subcellular location">
    <subcellularLocation>
        <location evidence="1 5">Periplasm</location>
    </subcellularLocation>
</comment>
<protein>
    <recommendedName>
        <fullName evidence="5">Tol-Pal system protein TolB</fullName>
    </recommendedName>
</protein>
<evidence type="ECO:0000256" key="4">
    <source>
        <dbReference type="ARBA" id="ARBA00022764"/>
    </source>
</evidence>
<keyword evidence="5" id="KW-0131">Cell cycle</keyword>
<proteinExistence type="inferred from homology"/>
<comment type="subunit">
    <text evidence="5">The Tol-Pal system is composed of five core proteins: the inner membrane proteins TolA, TolQ and TolR, the periplasmic protein TolB and the outer membrane protein Pal. They form a network linking the inner and outer membranes and the peptidoglycan layer.</text>
</comment>
<keyword evidence="8" id="KW-1185">Reference proteome</keyword>
<organism evidence="7 8">
    <name type="scientific">Marinobacterium aestuariivivens</name>
    <dbReference type="NCBI Taxonomy" id="1698799"/>
    <lineage>
        <taxon>Bacteria</taxon>
        <taxon>Pseudomonadati</taxon>
        <taxon>Pseudomonadota</taxon>
        <taxon>Gammaproteobacteria</taxon>
        <taxon>Oceanospirillales</taxon>
        <taxon>Oceanospirillaceae</taxon>
        <taxon>Marinobacterium</taxon>
    </lineage>
</organism>
<sequence length="435" mass="47999" precursor="true">MKDKLLALCMLALLALPFGARAELVVEVTQGVETPTPVAVVPFGWSGTSALPEDIAEIVATDLQRSGFFSTMKRSDMLSFPQRQDQVFYRDWRVSGQNYLLIGRINSTGGEQLEVVYELYDVLKEQRVFGEQVSGSTRNMRDIAHYIADAVFQKLTGLRGAFSTRIAYVTAQQRAGGQHSYQLQLADSDGARARTILESNEPILSPAWSRDGSKLAYVSFESSRPGIYVQHLATGQREKVQSFPGLNGAPAWAPDGQRLALTLSKDGNPEIYVLDLVRRQLSRVTHHYGIDTEPTWAPDGQSILFTSDRGGQPQIYRVYLSDRRIERVTFEGNYNSSGKLTQDGRFLTMVHRSTGAGAAFNIAVQDLKTGRLDILTQTSLDESPTIAPNGSIVLYATQEGNRGVLAAVSLDGRVRFRMPAASGDVREPAWSPYLQ</sequence>
<evidence type="ECO:0000256" key="2">
    <source>
        <dbReference type="ARBA" id="ARBA00009820"/>
    </source>
</evidence>
<reference evidence="8" key="1">
    <citation type="journal article" date="2019" name="Int. J. Syst. Evol. Microbiol.">
        <title>The Global Catalogue of Microorganisms (GCM) 10K type strain sequencing project: providing services to taxonomists for standard genome sequencing and annotation.</title>
        <authorList>
            <consortium name="The Broad Institute Genomics Platform"/>
            <consortium name="The Broad Institute Genome Sequencing Center for Infectious Disease"/>
            <person name="Wu L."/>
            <person name="Ma J."/>
        </authorList>
    </citation>
    <scope>NUCLEOTIDE SEQUENCE [LARGE SCALE GENOMIC DNA]</scope>
    <source>
        <strain evidence="8">NBRC 111756</strain>
    </source>
</reference>
<gene>
    <name evidence="5 7" type="primary">tolB</name>
    <name evidence="7" type="ORF">ACFQDL_21670</name>
</gene>
<dbReference type="Gene3D" id="3.40.50.10070">
    <property type="entry name" value="TolB, N-terminal domain"/>
    <property type="match status" value="1"/>
</dbReference>
<dbReference type="NCBIfam" id="TIGR02800">
    <property type="entry name" value="propeller_TolB"/>
    <property type="match status" value="1"/>
</dbReference>
<dbReference type="EMBL" id="JBHSWE010000001">
    <property type="protein sequence ID" value="MFC6672384.1"/>
    <property type="molecule type" value="Genomic_DNA"/>
</dbReference>
<evidence type="ECO:0000259" key="6">
    <source>
        <dbReference type="Pfam" id="PF04052"/>
    </source>
</evidence>
<dbReference type="InterPro" id="IPR014167">
    <property type="entry name" value="Tol-Pal_TolB"/>
</dbReference>
<feature type="domain" description="TolB N-terminal" evidence="6">
    <location>
        <begin position="25"/>
        <end position="127"/>
    </location>
</feature>
<dbReference type="Proteomes" id="UP001596422">
    <property type="component" value="Unassembled WGS sequence"/>
</dbReference>
<evidence type="ECO:0000313" key="8">
    <source>
        <dbReference type="Proteomes" id="UP001596422"/>
    </source>
</evidence>
<evidence type="ECO:0000256" key="3">
    <source>
        <dbReference type="ARBA" id="ARBA00022729"/>
    </source>
</evidence>
<evidence type="ECO:0000313" key="7">
    <source>
        <dbReference type="EMBL" id="MFC6672384.1"/>
    </source>
</evidence>
<comment type="function">
    <text evidence="5">Part of the Tol-Pal system, which plays a role in outer membrane invagination during cell division and is important for maintaining outer membrane integrity.</text>
</comment>
<accession>A0ABW2A4T1</accession>
<dbReference type="InterPro" id="IPR007195">
    <property type="entry name" value="TolB_N"/>
</dbReference>
<name>A0ABW2A4T1_9GAMM</name>
<dbReference type="Pfam" id="PF07676">
    <property type="entry name" value="PD40"/>
    <property type="match status" value="3"/>
</dbReference>
<evidence type="ECO:0000256" key="5">
    <source>
        <dbReference type="HAMAP-Rule" id="MF_00671"/>
    </source>
</evidence>
<comment type="similarity">
    <text evidence="2 5">Belongs to the TolB family.</text>
</comment>